<keyword evidence="4" id="KW-1003">Cell membrane</keyword>
<dbReference type="EMBL" id="CP095049">
    <property type="protein sequence ID" value="UOQ55361.1"/>
    <property type="molecule type" value="Genomic_DNA"/>
</dbReference>
<keyword evidence="6" id="KW-0812">Transmembrane</keyword>
<evidence type="ECO:0000256" key="10">
    <source>
        <dbReference type="SAM" id="SignalP"/>
    </source>
</evidence>
<dbReference type="NCBIfam" id="TIGR01352">
    <property type="entry name" value="tonB_Cterm"/>
    <property type="match status" value="1"/>
</dbReference>
<keyword evidence="13" id="KW-1185">Reference proteome</keyword>
<keyword evidence="8" id="KW-1133">Transmembrane helix</keyword>
<evidence type="ECO:0000256" key="9">
    <source>
        <dbReference type="ARBA" id="ARBA00023136"/>
    </source>
</evidence>
<dbReference type="PANTHER" id="PTHR33446">
    <property type="entry name" value="PROTEIN TONB-RELATED"/>
    <property type="match status" value="1"/>
</dbReference>
<dbReference type="SUPFAM" id="SSF74653">
    <property type="entry name" value="TolA/TonB C-terminal domain"/>
    <property type="match status" value="1"/>
</dbReference>
<evidence type="ECO:0000256" key="7">
    <source>
        <dbReference type="ARBA" id="ARBA00022927"/>
    </source>
</evidence>
<evidence type="ECO:0000256" key="8">
    <source>
        <dbReference type="ARBA" id="ARBA00022989"/>
    </source>
</evidence>
<evidence type="ECO:0000259" key="11">
    <source>
        <dbReference type="PROSITE" id="PS52015"/>
    </source>
</evidence>
<keyword evidence="10" id="KW-0732">Signal</keyword>
<reference evidence="12 13" key="1">
    <citation type="submission" date="2022-04" db="EMBL/GenBank/DDBJ databases">
        <title>Hymenobacter sp. isolated from the air.</title>
        <authorList>
            <person name="Won M."/>
            <person name="Lee C.-M."/>
            <person name="Woen H.-Y."/>
            <person name="Kwon S.-W."/>
        </authorList>
    </citation>
    <scope>NUCLEOTIDE SEQUENCE [LARGE SCALE GENOMIC DNA]</scope>
    <source>
        <strain evidence="13">5116 S-27</strain>
    </source>
</reference>
<evidence type="ECO:0000256" key="1">
    <source>
        <dbReference type="ARBA" id="ARBA00004383"/>
    </source>
</evidence>
<dbReference type="PROSITE" id="PS52015">
    <property type="entry name" value="TONB_CTD"/>
    <property type="match status" value="1"/>
</dbReference>
<proteinExistence type="inferred from homology"/>
<comment type="similarity">
    <text evidence="2">Belongs to the TonB family.</text>
</comment>
<evidence type="ECO:0000256" key="4">
    <source>
        <dbReference type="ARBA" id="ARBA00022475"/>
    </source>
</evidence>
<evidence type="ECO:0000256" key="6">
    <source>
        <dbReference type="ARBA" id="ARBA00022692"/>
    </source>
</evidence>
<sequence>MKHLFFIFLALGLTLDLAAQAQQTAPAKQPIVLKPGRMQAQARPAANRPDVPPQYVGGAQALSSFFQENVKYPEAARVNKVTGTVLTSFTIEPDGRVANPTVVKSLSPECDAEALRVLTLMPAWKPATRKGQPVAIQVQLPVPFGDTSTLKVEKGKTKFE</sequence>
<feature type="domain" description="TonB C-terminal" evidence="11">
    <location>
        <begin position="57"/>
        <end position="153"/>
    </location>
</feature>
<gene>
    <name evidence="12" type="ORF">MUN80_11530</name>
</gene>
<dbReference type="InterPro" id="IPR037682">
    <property type="entry name" value="TonB_C"/>
</dbReference>
<name>A0ABY4FKD5_9BACT</name>
<dbReference type="InterPro" id="IPR051045">
    <property type="entry name" value="TonB-dependent_transducer"/>
</dbReference>
<evidence type="ECO:0000313" key="13">
    <source>
        <dbReference type="Proteomes" id="UP000831785"/>
    </source>
</evidence>
<feature type="signal peptide" evidence="10">
    <location>
        <begin position="1"/>
        <end position="21"/>
    </location>
</feature>
<dbReference type="Proteomes" id="UP000831785">
    <property type="component" value="Chromosome"/>
</dbReference>
<dbReference type="Gene3D" id="3.30.1150.10">
    <property type="match status" value="1"/>
</dbReference>
<dbReference type="InterPro" id="IPR003538">
    <property type="entry name" value="TonB"/>
</dbReference>
<protein>
    <submittedName>
        <fullName evidence="12">Energy transducer TonB</fullName>
    </submittedName>
</protein>
<comment type="subcellular location">
    <subcellularLocation>
        <location evidence="1">Cell inner membrane</location>
        <topology evidence="1">Single-pass membrane protein</topology>
        <orientation evidence="1">Periplasmic side</orientation>
    </subcellularLocation>
</comment>
<evidence type="ECO:0000256" key="3">
    <source>
        <dbReference type="ARBA" id="ARBA00022448"/>
    </source>
</evidence>
<dbReference type="PRINTS" id="PR01374">
    <property type="entry name" value="TONBPROTEIN"/>
</dbReference>
<dbReference type="RefSeq" id="WP_244723947.1">
    <property type="nucleotide sequence ID" value="NZ_CP095049.1"/>
</dbReference>
<keyword evidence="7" id="KW-0653">Protein transport</keyword>
<keyword evidence="5" id="KW-0997">Cell inner membrane</keyword>
<feature type="chain" id="PRO_5046603898" evidence="10">
    <location>
        <begin position="22"/>
        <end position="160"/>
    </location>
</feature>
<evidence type="ECO:0000256" key="2">
    <source>
        <dbReference type="ARBA" id="ARBA00006555"/>
    </source>
</evidence>
<keyword evidence="9" id="KW-0472">Membrane</keyword>
<dbReference type="PANTHER" id="PTHR33446:SF2">
    <property type="entry name" value="PROTEIN TONB"/>
    <property type="match status" value="1"/>
</dbReference>
<keyword evidence="3" id="KW-0813">Transport</keyword>
<dbReference type="Pfam" id="PF03544">
    <property type="entry name" value="TonB_C"/>
    <property type="match status" value="1"/>
</dbReference>
<evidence type="ECO:0000256" key="5">
    <source>
        <dbReference type="ARBA" id="ARBA00022519"/>
    </source>
</evidence>
<dbReference type="InterPro" id="IPR006260">
    <property type="entry name" value="TonB/TolA_C"/>
</dbReference>
<accession>A0ABY4FKD5</accession>
<evidence type="ECO:0000313" key="12">
    <source>
        <dbReference type="EMBL" id="UOQ55361.1"/>
    </source>
</evidence>
<organism evidence="12 13">
    <name type="scientific">Hymenobacter cellulosivorans</name>
    <dbReference type="NCBI Taxonomy" id="2932249"/>
    <lineage>
        <taxon>Bacteria</taxon>
        <taxon>Pseudomonadati</taxon>
        <taxon>Bacteroidota</taxon>
        <taxon>Cytophagia</taxon>
        <taxon>Cytophagales</taxon>
        <taxon>Hymenobacteraceae</taxon>
        <taxon>Hymenobacter</taxon>
    </lineage>
</organism>